<proteinExistence type="predicted"/>
<dbReference type="SUPFAM" id="SSF53756">
    <property type="entry name" value="UDP-Glycosyltransferase/glycogen phosphorylase"/>
    <property type="match status" value="1"/>
</dbReference>
<dbReference type="GO" id="GO:0035251">
    <property type="term" value="F:UDP-glucosyltransferase activity"/>
    <property type="evidence" value="ECO:0007669"/>
    <property type="project" value="InterPro"/>
</dbReference>
<dbReference type="EMBL" id="JAMRDG010000001">
    <property type="protein sequence ID" value="KAJ3705378.1"/>
    <property type="molecule type" value="Genomic_DNA"/>
</dbReference>
<organism evidence="1 2">
    <name type="scientific">Rhynchospora tenuis</name>
    <dbReference type="NCBI Taxonomy" id="198213"/>
    <lineage>
        <taxon>Eukaryota</taxon>
        <taxon>Viridiplantae</taxon>
        <taxon>Streptophyta</taxon>
        <taxon>Embryophyta</taxon>
        <taxon>Tracheophyta</taxon>
        <taxon>Spermatophyta</taxon>
        <taxon>Magnoliopsida</taxon>
        <taxon>Liliopsida</taxon>
        <taxon>Poales</taxon>
        <taxon>Cyperaceae</taxon>
        <taxon>Cyperoideae</taxon>
        <taxon>Rhynchosporeae</taxon>
        <taxon>Rhynchospora</taxon>
    </lineage>
</organism>
<dbReference type="PANTHER" id="PTHR48049:SF132">
    <property type="entry name" value="GLYCOSYLTRANSFERASE"/>
    <property type="match status" value="1"/>
</dbReference>
<sequence>MVPWCHGLPWLPLPPTKNLSTDAEASIDLPSDDLRPYLRTAYDGLERQVSDFLQMASPDWIIIDYAPHWVPRVAAGTPEEFTKVPEWVPFDSPVFYHEHEARQLFEPGVIRYEASVSESYRFDKLSGEKYKKPVTPVGVFAPSPEQDVSLPEWLNKQKQSSVVYAAFGSEAKLKSSQVHEIALGLQMSQLPLIDVYCCFAM</sequence>
<name>A0AAD5ZWQ8_9POAL</name>
<reference evidence="1 2" key="1">
    <citation type="journal article" date="2022" name="Cell">
        <title>Repeat-based holocentromeres influence genome architecture and karyotype evolution.</title>
        <authorList>
            <person name="Hofstatter P.G."/>
            <person name="Thangavel G."/>
            <person name="Lux T."/>
            <person name="Neumann P."/>
            <person name="Vondrak T."/>
            <person name="Novak P."/>
            <person name="Zhang M."/>
            <person name="Costa L."/>
            <person name="Castellani M."/>
            <person name="Scott A."/>
            <person name="Toegelov H."/>
            <person name="Fuchs J."/>
            <person name="Mata-Sucre Y."/>
            <person name="Dias Y."/>
            <person name="Vanzela A.L.L."/>
            <person name="Huettel B."/>
            <person name="Almeida C.C.S."/>
            <person name="Simkova H."/>
            <person name="Souza G."/>
            <person name="Pedrosa-Harand A."/>
            <person name="Macas J."/>
            <person name="Mayer K.F.X."/>
            <person name="Houben A."/>
            <person name="Marques A."/>
        </authorList>
    </citation>
    <scope>NUCLEOTIDE SEQUENCE [LARGE SCALE GENOMIC DNA]</scope>
    <source>
        <strain evidence="1">RhyTen1mFocal</strain>
    </source>
</reference>
<dbReference type="InterPro" id="IPR050481">
    <property type="entry name" value="UDP-glycosyltransf_plant"/>
</dbReference>
<accession>A0AAD5ZWQ8</accession>
<keyword evidence="2" id="KW-1185">Reference proteome</keyword>
<dbReference type="PANTHER" id="PTHR48049">
    <property type="entry name" value="GLYCOSYLTRANSFERASE"/>
    <property type="match status" value="1"/>
</dbReference>
<comment type="caution">
    <text evidence="1">The sequence shown here is derived from an EMBL/GenBank/DDBJ whole genome shotgun (WGS) entry which is preliminary data.</text>
</comment>
<dbReference type="AlphaFoldDB" id="A0AAD5ZWQ8"/>
<dbReference type="Gene3D" id="3.40.50.2000">
    <property type="entry name" value="Glycogen Phosphorylase B"/>
    <property type="match status" value="2"/>
</dbReference>
<gene>
    <name evidence="1" type="ORF">LUZ61_009083</name>
</gene>
<protein>
    <submittedName>
        <fullName evidence="1">Uncharacterized protein</fullName>
    </submittedName>
</protein>
<evidence type="ECO:0000313" key="2">
    <source>
        <dbReference type="Proteomes" id="UP001210211"/>
    </source>
</evidence>
<evidence type="ECO:0000313" key="1">
    <source>
        <dbReference type="EMBL" id="KAJ3705378.1"/>
    </source>
</evidence>
<dbReference type="Proteomes" id="UP001210211">
    <property type="component" value="Unassembled WGS sequence"/>
</dbReference>